<organism evidence="2 3">
    <name type="scientific">Morus notabilis</name>
    <dbReference type="NCBI Taxonomy" id="981085"/>
    <lineage>
        <taxon>Eukaryota</taxon>
        <taxon>Viridiplantae</taxon>
        <taxon>Streptophyta</taxon>
        <taxon>Embryophyta</taxon>
        <taxon>Tracheophyta</taxon>
        <taxon>Spermatophyta</taxon>
        <taxon>Magnoliopsida</taxon>
        <taxon>eudicotyledons</taxon>
        <taxon>Gunneridae</taxon>
        <taxon>Pentapetalae</taxon>
        <taxon>rosids</taxon>
        <taxon>fabids</taxon>
        <taxon>Rosales</taxon>
        <taxon>Moraceae</taxon>
        <taxon>Moreae</taxon>
        <taxon>Morus</taxon>
    </lineage>
</organism>
<feature type="compositionally biased region" description="Polar residues" evidence="1">
    <location>
        <begin position="20"/>
        <end position="30"/>
    </location>
</feature>
<gene>
    <name evidence="2" type="ORF">L484_004633</name>
</gene>
<accession>W9QMS2</accession>
<dbReference type="Proteomes" id="UP000030645">
    <property type="component" value="Unassembled WGS sequence"/>
</dbReference>
<feature type="region of interest" description="Disordered" evidence="1">
    <location>
        <begin position="1"/>
        <end position="77"/>
    </location>
</feature>
<dbReference type="AlphaFoldDB" id="W9QMS2"/>
<feature type="compositionally biased region" description="Polar residues" evidence="1">
    <location>
        <begin position="44"/>
        <end position="58"/>
    </location>
</feature>
<dbReference type="EMBL" id="KE343840">
    <property type="protein sequence ID" value="EXB43779.1"/>
    <property type="molecule type" value="Genomic_DNA"/>
</dbReference>
<protein>
    <submittedName>
        <fullName evidence="2">Uncharacterized protein</fullName>
    </submittedName>
</protein>
<evidence type="ECO:0000313" key="3">
    <source>
        <dbReference type="Proteomes" id="UP000030645"/>
    </source>
</evidence>
<name>W9QMS2_9ROSA</name>
<keyword evidence="3" id="KW-1185">Reference proteome</keyword>
<sequence length="77" mass="8934">MVLNVQNNPERRTFKHGDNGSKQFRNPTKTHNPRSRKFAKNLEKTTQSSAKNVKNKLSSPYPPKPDHFRAKAILNQY</sequence>
<evidence type="ECO:0000256" key="1">
    <source>
        <dbReference type="SAM" id="MobiDB-lite"/>
    </source>
</evidence>
<evidence type="ECO:0000313" key="2">
    <source>
        <dbReference type="EMBL" id="EXB43779.1"/>
    </source>
</evidence>
<feature type="compositionally biased region" description="Basic and acidic residues" evidence="1">
    <location>
        <begin position="9"/>
        <end position="19"/>
    </location>
</feature>
<reference evidence="3" key="1">
    <citation type="submission" date="2013-01" db="EMBL/GenBank/DDBJ databases">
        <title>Draft Genome Sequence of a Mulberry Tree, Morus notabilis C.K. Schneid.</title>
        <authorList>
            <person name="He N."/>
            <person name="Zhao S."/>
        </authorList>
    </citation>
    <scope>NUCLEOTIDE SEQUENCE</scope>
</reference>
<proteinExistence type="predicted"/>